<evidence type="ECO:0000256" key="1">
    <source>
        <dbReference type="ARBA" id="ARBA00005417"/>
    </source>
</evidence>
<dbReference type="SMART" id="SM00382">
    <property type="entry name" value="AAA"/>
    <property type="match status" value="1"/>
</dbReference>
<dbReference type="RefSeq" id="WP_165302915.1">
    <property type="nucleotide sequence ID" value="NZ_JAAKZZ010000670.1"/>
</dbReference>
<dbReference type="GO" id="GO:0005524">
    <property type="term" value="F:ATP binding"/>
    <property type="evidence" value="ECO:0007669"/>
    <property type="project" value="UniProtKB-KW"/>
</dbReference>
<evidence type="ECO:0000256" key="2">
    <source>
        <dbReference type="ARBA" id="ARBA00022448"/>
    </source>
</evidence>
<keyword evidence="4 6" id="KW-0067">ATP-binding</keyword>
<dbReference type="GO" id="GO:0015833">
    <property type="term" value="P:peptide transport"/>
    <property type="evidence" value="ECO:0007669"/>
    <property type="project" value="InterPro"/>
</dbReference>
<sequence>ESSTEYDLRGGPFTRRRNRRRVSAVTGVSLTVRRGETFGIVGESGCGKSTLGRMAVGMEPPTGGTVRYAERDITALGRAALHAHRREVQLMFQDSYASMDPRMRVGAILREPLAIQGIGDRAEQDERIGGLLDDVGLPRAAVHRYPHEFSGGQRQRLGLARALALGPSLVVADEPVSALDVSVQAQILNLMRDLQREKGLSYLFISHDLAVVRYLADRVGVMYLGTLVETGRAAEVFARPLHPYTRALLNADEPPEGEIPSAADPPSGCRFRTRCPLATELCAEQEPPPVEPSAPGHRVACHFPLTDTAL</sequence>
<dbReference type="CDD" id="cd03257">
    <property type="entry name" value="ABC_NikE_OppD_transporters"/>
    <property type="match status" value="1"/>
</dbReference>
<dbReference type="PANTHER" id="PTHR43776:SF7">
    <property type="entry name" value="D,D-DIPEPTIDE TRANSPORT ATP-BINDING PROTEIN DDPF-RELATED"/>
    <property type="match status" value="1"/>
</dbReference>
<dbReference type="InterPro" id="IPR003593">
    <property type="entry name" value="AAA+_ATPase"/>
</dbReference>
<dbReference type="SUPFAM" id="SSF52540">
    <property type="entry name" value="P-loop containing nucleoside triphosphate hydrolases"/>
    <property type="match status" value="1"/>
</dbReference>
<gene>
    <name evidence="6" type="ORF">G5C65_34005</name>
</gene>
<dbReference type="Gene3D" id="3.40.50.300">
    <property type="entry name" value="P-loop containing nucleotide triphosphate hydrolases"/>
    <property type="match status" value="1"/>
</dbReference>
<keyword evidence="2" id="KW-0813">Transport</keyword>
<organism evidence="6 7">
    <name type="scientific">Streptomyces boncukensis</name>
    <dbReference type="NCBI Taxonomy" id="2711219"/>
    <lineage>
        <taxon>Bacteria</taxon>
        <taxon>Bacillati</taxon>
        <taxon>Actinomycetota</taxon>
        <taxon>Actinomycetes</taxon>
        <taxon>Kitasatosporales</taxon>
        <taxon>Streptomycetaceae</taxon>
        <taxon>Streptomyces</taxon>
    </lineage>
</organism>
<dbReference type="InterPro" id="IPR027417">
    <property type="entry name" value="P-loop_NTPase"/>
</dbReference>
<dbReference type="GO" id="GO:0055085">
    <property type="term" value="P:transmembrane transport"/>
    <property type="evidence" value="ECO:0007669"/>
    <property type="project" value="UniProtKB-ARBA"/>
</dbReference>
<dbReference type="AlphaFoldDB" id="A0A6G4X6U2"/>
<comment type="similarity">
    <text evidence="1">Belongs to the ABC transporter superfamily.</text>
</comment>
<feature type="non-terminal residue" evidence="6">
    <location>
        <position position="1"/>
    </location>
</feature>
<reference evidence="6 7" key="1">
    <citation type="submission" date="2020-02" db="EMBL/GenBank/DDBJ databases">
        <title>Whole-genome analyses of novel actinobacteria.</title>
        <authorList>
            <person name="Sahin N."/>
            <person name="Tatar D."/>
        </authorList>
    </citation>
    <scope>NUCLEOTIDE SEQUENCE [LARGE SCALE GENOMIC DNA]</scope>
    <source>
        <strain evidence="6 7">SB3404</strain>
    </source>
</reference>
<feature type="domain" description="ABC transporter" evidence="5">
    <location>
        <begin position="8"/>
        <end position="249"/>
    </location>
</feature>
<protein>
    <submittedName>
        <fullName evidence="6">ATP-binding cassette domain-containing protein</fullName>
    </submittedName>
</protein>
<dbReference type="Proteomes" id="UP000477722">
    <property type="component" value="Unassembled WGS sequence"/>
</dbReference>
<keyword evidence="3" id="KW-0547">Nucleotide-binding</keyword>
<keyword evidence="7" id="KW-1185">Reference proteome</keyword>
<evidence type="ECO:0000313" key="6">
    <source>
        <dbReference type="EMBL" id="NGO73259.1"/>
    </source>
</evidence>
<dbReference type="GO" id="GO:0016887">
    <property type="term" value="F:ATP hydrolysis activity"/>
    <property type="evidence" value="ECO:0007669"/>
    <property type="project" value="InterPro"/>
</dbReference>
<dbReference type="InterPro" id="IPR013563">
    <property type="entry name" value="Oligopep_ABC_C"/>
</dbReference>
<evidence type="ECO:0000256" key="4">
    <source>
        <dbReference type="ARBA" id="ARBA00022840"/>
    </source>
</evidence>
<dbReference type="PROSITE" id="PS00211">
    <property type="entry name" value="ABC_TRANSPORTER_1"/>
    <property type="match status" value="1"/>
</dbReference>
<dbReference type="Pfam" id="PF00005">
    <property type="entry name" value="ABC_tran"/>
    <property type="match status" value="1"/>
</dbReference>
<evidence type="ECO:0000259" key="5">
    <source>
        <dbReference type="PROSITE" id="PS50893"/>
    </source>
</evidence>
<dbReference type="NCBIfam" id="TIGR01727">
    <property type="entry name" value="oligo_HPY"/>
    <property type="match status" value="1"/>
</dbReference>
<proteinExistence type="inferred from homology"/>
<comment type="caution">
    <text evidence="6">The sequence shown here is derived from an EMBL/GenBank/DDBJ whole genome shotgun (WGS) entry which is preliminary data.</text>
</comment>
<accession>A0A6G4X6U2</accession>
<name>A0A6G4X6U2_9ACTN</name>
<dbReference type="InterPro" id="IPR003439">
    <property type="entry name" value="ABC_transporter-like_ATP-bd"/>
</dbReference>
<dbReference type="PROSITE" id="PS50893">
    <property type="entry name" value="ABC_TRANSPORTER_2"/>
    <property type="match status" value="1"/>
</dbReference>
<dbReference type="InterPro" id="IPR017871">
    <property type="entry name" value="ABC_transporter-like_CS"/>
</dbReference>
<dbReference type="Pfam" id="PF08352">
    <property type="entry name" value="oligo_HPY"/>
    <property type="match status" value="1"/>
</dbReference>
<evidence type="ECO:0000313" key="7">
    <source>
        <dbReference type="Proteomes" id="UP000477722"/>
    </source>
</evidence>
<dbReference type="FunFam" id="3.40.50.300:FF:000016">
    <property type="entry name" value="Oligopeptide ABC transporter ATP-binding component"/>
    <property type="match status" value="1"/>
</dbReference>
<evidence type="ECO:0000256" key="3">
    <source>
        <dbReference type="ARBA" id="ARBA00022741"/>
    </source>
</evidence>
<dbReference type="InterPro" id="IPR050319">
    <property type="entry name" value="ABC_transp_ATP-bind"/>
</dbReference>
<dbReference type="EMBL" id="JAAKZZ010000670">
    <property type="protein sequence ID" value="NGO73259.1"/>
    <property type="molecule type" value="Genomic_DNA"/>
</dbReference>
<dbReference type="PANTHER" id="PTHR43776">
    <property type="entry name" value="TRANSPORT ATP-BINDING PROTEIN"/>
    <property type="match status" value="1"/>
</dbReference>